<dbReference type="NCBIfam" id="TIGR03296">
    <property type="entry name" value="M6dom_TIGR03296"/>
    <property type="match status" value="1"/>
</dbReference>
<name>A0A364K8B4_9BACL</name>
<feature type="signal peptide" evidence="1">
    <location>
        <begin position="1"/>
        <end position="28"/>
    </location>
</feature>
<evidence type="ECO:0000313" key="5">
    <source>
        <dbReference type="Proteomes" id="UP000251213"/>
    </source>
</evidence>
<dbReference type="NCBIfam" id="NF038128">
    <property type="entry name" value="choice_anch_J"/>
    <property type="match status" value="1"/>
</dbReference>
<dbReference type="GO" id="GO:0008233">
    <property type="term" value="F:peptidase activity"/>
    <property type="evidence" value="ECO:0007669"/>
    <property type="project" value="InterPro"/>
</dbReference>
<reference evidence="4 5" key="1">
    <citation type="submission" date="2018-06" db="EMBL/GenBank/DDBJ databases">
        <title>Thermoflavimicrobium daqus sp. nov., a thermophilic microbe isolated from Moutai-flavour Daqu.</title>
        <authorList>
            <person name="Wang X."/>
            <person name="Zhou H."/>
        </authorList>
    </citation>
    <scope>NUCLEOTIDE SEQUENCE [LARGE SCALE GENOMIC DNA]</scope>
    <source>
        <strain evidence="4 5">FBKL4.011</strain>
    </source>
</reference>
<protein>
    <submittedName>
        <fullName evidence="4">Peptidase M6</fullName>
    </submittedName>
</protein>
<evidence type="ECO:0000256" key="1">
    <source>
        <dbReference type="SAM" id="SignalP"/>
    </source>
</evidence>
<dbReference type="InterPro" id="IPR008757">
    <property type="entry name" value="Peptidase_M6-like_domain"/>
</dbReference>
<dbReference type="InterPro" id="IPR012300">
    <property type="entry name" value="Pept_M6_InhA"/>
</dbReference>
<accession>A0A364K8B4</accession>
<dbReference type="SUPFAM" id="SSF55486">
    <property type="entry name" value="Metalloproteases ('zincins'), catalytic domain"/>
    <property type="match status" value="1"/>
</dbReference>
<dbReference type="PANTHER" id="PTHR41775:SF1">
    <property type="entry name" value="PEPTIDASE M6-LIKE DOMAIN-CONTAINING PROTEIN"/>
    <property type="match status" value="1"/>
</dbReference>
<dbReference type="Pfam" id="PF20773">
    <property type="entry name" value="InhA-like_MAM"/>
    <property type="match status" value="1"/>
</dbReference>
<dbReference type="Gene3D" id="2.60.120.200">
    <property type="match status" value="1"/>
</dbReference>
<comment type="caution">
    <text evidence="4">The sequence shown here is derived from an EMBL/GenBank/DDBJ whole genome shotgun (WGS) entry which is preliminary data.</text>
</comment>
<feature type="domain" description="Peptidase M6-like" evidence="2">
    <location>
        <begin position="137"/>
        <end position="403"/>
    </location>
</feature>
<sequence>MKRKALASLLSTSFVIGTMVTVPISASANTPSSEPTSSHMPKENAIDWGIVNEDALIKSLIKKGKLKKDATPKEVEKAIKAYVNRGKVPGASTGGIDTKTSFGKKAQKTKKALQKRTANKITRTPDEDRISSRKKQFVDNSVVALIEFSDVKHNQIKKDETDNWYTDYNQKHFQDLIFGNNGITLPNGKKGDTVKQYYLQQSAGYWHLDGTVTPWISAKETAKYYGGHLNGDNDARPRELVKETLETIGKQIAGNEAKYDQRDPYDLDQDGNVMEPDGMLDNLFVIHAGMGEEAGGGAQGDDAIWSHRWTLPAPTTIPGTNLKAFDYIIQPEDGAIGVFAHEYGHNLGLPDEYDTGYTGTGSPIEDWSIMSHGSWAGKIPGSEPTGFSPWAKLYFYNTYGGNWPSAKTIKYEDLKGTKAFTLNEAVKNSSKGKILKIDLPDQPLAPPVKPLGKKAYFSGKGDALNNRLISPVIDLTQANTATISFDLWRAIEENYDYLYVNVYEENSNEPKQIKAYSDVKKEWEKQELDLSEFKGKKVRVEFHYATDPGLAMDAAYIDNIAVKVNGQEVLVDDVEGEAKFELKGFTVFDGSPTYFPSYYLVEYRTHNGVDKGLKNVGFAGQKISYDPGVVIWYYDGRYGTDNRTGEHPGEGFLGVVDAHQQGIFWSNKAAGTTRVQIKDAAFSRFKTAPLTLSQNGNTLNYPGLPGITRFDDKNDYSTPYNPSGGKILPKVGLKMDVKLEKIFNSALITVSKTK</sequence>
<dbReference type="InterPro" id="IPR048665">
    <property type="entry name" value="InhA-like_VEG"/>
</dbReference>
<evidence type="ECO:0000313" key="4">
    <source>
        <dbReference type="EMBL" id="RAL26518.1"/>
    </source>
</evidence>
<reference evidence="4 5" key="2">
    <citation type="submission" date="2018-06" db="EMBL/GenBank/DDBJ databases">
        <authorList>
            <person name="Zhirakovskaya E."/>
        </authorList>
    </citation>
    <scope>NUCLEOTIDE SEQUENCE [LARGE SCALE GENOMIC DNA]</scope>
    <source>
        <strain evidence="4 5">FBKL4.011</strain>
    </source>
</reference>
<dbReference type="OrthoDB" id="275270at2"/>
<keyword evidence="5" id="KW-1185">Reference proteome</keyword>
<evidence type="ECO:0000259" key="2">
    <source>
        <dbReference type="Pfam" id="PF05547"/>
    </source>
</evidence>
<dbReference type="PANTHER" id="PTHR41775">
    <property type="entry name" value="SECRETED PROTEIN-RELATED"/>
    <property type="match status" value="1"/>
</dbReference>
<proteinExistence type="predicted"/>
<dbReference type="GO" id="GO:0006508">
    <property type="term" value="P:proteolysis"/>
    <property type="evidence" value="ECO:0007669"/>
    <property type="project" value="InterPro"/>
</dbReference>
<keyword evidence="1" id="KW-0732">Signal</keyword>
<dbReference type="PIRSF" id="PIRSF007519">
    <property type="entry name" value="Protease_InhA"/>
    <property type="match status" value="1"/>
</dbReference>
<gene>
    <name evidence="4" type="ORF">DL897_00215</name>
</gene>
<feature type="chain" id="PRO_5016834790" evidence="1">
    <location>
        <begin position="29"/>
        <end position="754"/>
    </location>
</feature>
<dbReference type="Proteomes" id="UP000251213">
    <property type="component" value="Unassembled WGS sequence"/>
</dbReference>
<dbReference type="EMBL" id="QJKK01000001">
    <property type="protein sequence ID" value="RAL26518.1"/>
    <property type="molecule type" value="Genomic_DNA"/>
</dbReference>
<feature type="domain" description="Immune inhibitor A-like metallopeptidase VEG" evidence="3">
    <location>
        <begin position="597"/>
        <end position="737"/>
    </location>
</feature>
<dbReference type="Pfam" id="PF20774">
    <property type="entry name" value="InhA-like_VEG"/>
    <property type="match status" value="1"/>
</dbReference>
<evidence type="ECO:0000259" key="3">
    <source>
        <dbReference type="Pfam" id="PF20774"/>
    </source>
</evidence>
<dbReference type="RefSeq" id="WP_113657125.1">
    <property type="nucleotide sequence ID" value="NZ_KZ845663.1"/>
</dbReference>
<dbReference type="AlphaFoldDB" id="A0A364K8B4"/>
<organism evidence="4 5">
    <name type="scientific">Thermoflavimicrobium daqui</name>
    <dbReference type="NCBI Taxonomy" id="2137476"/>
    <lineage>
        <taxon>Bacteria</taxon>
        <taxon>Bacillati</taxon>
        <taxon>Bacillota</taxon>
        <taxon>Bacilli</taxon>
        <taxon>Bacillales</taxon>
        <taxon>Thermoactinomycetaceae</taxon>
        <taxon>Thermoflavimicrobium</taxon>
    </lineage>
</organism>
<dbReference type="Pfam" id="PF05547">
    <property type="entry name" value="Peptidase_M6"/>
    <property type="match status" value="1"/>
</dbReference>